<accession>A0A0E9VIE9</accession>
<evidence type="ECO:0000313" key="1">
    <source>
        <dbReference type="EMBL" id="JAH77003.1"/>
    </source>
</evidence>
<organism evidence="1">
    <name type="scientific">Anguilla anguilla</name>
    <name type="common">European freshwater eel</name>
    <name type="synonym">Muraena anguilla</name>
    <dbReference type="NCBI Taxonomy" id="7936"/>
    <lineage>
        <taxon>Eukaryota</taxon>
        <taxon>Metazoa</taxon>
        <taxon>Chordata</taxon>
        <taxon>Craniata</taxon>
        <taxon>Vertebrata</taxon>
        <taxon>Euteleostomi</taxon>
        <taxon>Actinopterygii</taxon>
        <taxon>Neopterygii</taxon>
        <taxon>Teleostei</taxon>
        <taxon>Anguilliformes</taxon>
        <taxon>Anguillidae</taxon>
        <taxon>Anguilla</taxon>
    </lineage>
</organism>
<reference evidence="1" key="1">
    <citation type="submission" date="2014-11" db="EMBL/GenBank/DDBJ databases">
        <authorList>
            <person name="Amaro Gonzalez C."/>
        </authorList>
    </citation>
    <scope>NUCLEOTIDE SEQUENCE</scope>
</reference>
<proteinExistence type="predicted"/>
<name>A0A0E9VIE9_ANGAN</name>
<dbReference type="EMBL" id="GBXM01031574">
    <property type="protein sequence ID" value="JAH77003.1"/>
    <property type="molecule type" value="Transcribed_RNA"/>
</dbReference>
<dbReference type="AlphaFoldDB" id="A0A0E9VIE9"/>
<protein>
    <submittedName>
        <fullName evidence="1">Uncharacterized protein</fullName>
    </submittedName>
</protein>
<reference evidence="1" key="2">
    <citation type="journal article" date="2015" name="Fish Shellfish Immunol.">
        <title>Early steps in the European eel (Anguilla anguilla)-Vibrio vulnificus interaction in the gills: Role of the RtxA13 toxin.</title>
        <authorList>
            <person name="Callol A."/>
            <person name="Pajuelo D."/>
            <person name="Ebbesson L."/>
            <person name="Teles M."/>
            <person name="MacKenzie S."/>
            <person name="Amaro C."/>
        </authorList>
    </citation>
    <scope>NUCLEOTIDE SEQUENCE</scope>
</reference>
<sequence length="42" mass="4750">MHFGWVCPSDRPPMASRSGVCQVCLPPDLFAPMTGRRRSLWC</sequence>